<keyword evidence="2" id="KW-1185">Reference proteome</keyword>
<sequence length="336" mass="38260">MRRVSSIKRSERVVSIDQGGEKTSTAALEWKNIFQEQGKGRNSCISNIDILSLHFGANKKPRDKFNIYSCNQQKLKTFNIFPKLHGAAYRKNPALQPLSRQLTVSSSYGTSDLPRSHQREVTQAQTSGLDQGHESAREVWVDFNRDPGSSELDHTWVWDHGSTAFPGLQACRVVDQYQDLAMLGEEGSLATNRLTKVSAVAVTRHCEEKAQITRDWPIGADDKVLHAWEEKFSVNIRISASFRSKLNASHHSISSKSALKITWRCIGNRDCLTHSTRDNYDSFIKLPWTTHTSEDNIPLDELVKRLQPNTKLQVFGDLRYFRIERLVQHSIARELE</sequence>
<evidence type="ECO:0000313" key="1">
    <source>
        <dbReference type="EMBL" id="KAK3796302.1"/>
    </source>
</evidence>
<comment type="caution">
    <text evidence="1">The sequence shown here is derived from an EMBL/GenBank/DDBJ whole genome shotgun (WGS) entry which is preliminary data.</text>
</comment>
<dbReference type="Proteomes" id="UP001283361">
    <property type="component" value="Unassembled WGS sequence"/>
</dbReference>
<accession>A0AAE1B0K9</accession>
<name>A0AAE1B0K9_9GAST</name>
<organism evidence="1 2">
    <name type="scientific">Elysia crispata</name>
    <name type="common">lettuce slug</name>
    <dbReference type="NCBI Taxonomy" id="231223"/>
    <lineage>
        <taxon>Eukaryota</taxon>
        <taxon>Metazoa</taxon>
        <taxon>Spiralia</taxon>
        <taxon>Lophotrochozoa</taxon>
        <taxon>Mollusca</taxon>
        <taxon>Gastropoda</taxon>
        <taxon>Heterobranchia</taxon>
        <taxon>Euthyneura</taxon>
        <taxon>Panpulmonata</taxon>
        <taxon>Sacoglossa</taxon>
        <taxon>Placobranchoidea</taxon>
        <taxon>Plakobranchidae</taxon>
        <taxon>Elysia</taxon>
    </lineage>
</organism>
<evidence type="ECO:0000313" key="2">
    <source>
        <dbReference type="Proteomes" id="UP001283361"/>
    </source>
</evidence>
<gene>
    <name evidence="1" type="ORF">RRG08_057387</name>
</gene>
<reference evidence="1" key="1">
    <citation type="journal article" date="2023" name="G3 (Bethesda)">
        <title>A reference genome for the long-term kleptoplast-retaining sea slug Elysia crispata morphotype clarki.</title>
        <authorList>
            <person name="Eastman K.E."/>
            <person name="Pendleton A.L."/>
            <person name="Shaikh M.A."/>
            <person name="Suttiyut T."/>
            <person name="Ogas R."/>
            <person name="Tomko P."/>
            <person name="Gavelis G."/>
            <person name="Widhalm J.R."/>
            <person name="Wisecaver J.H."/>
        </authorList>
    </citation>
    <scope>NUCLEOTIDE SEQUENCE</scope>
    <source>
        <strain evidence="1">ECLA1</strain>
    </source>
</reference>
<proteinExistence type="predicted"/>
<dbReference type="AlphaFoldDB" id="A0AAE1B0K9"/>
<protein>
    <submittedName>
        <fullName evidence="1">Uncharacterized protein</fullName>
    </submittedName>
</protein>
<dbReference type="EMBL" id="JAWDGP010000894">
    <property type="protein sequence ID" value="KAK3796302.1"/>
    <property type="molecule type" value="Genomic_DNA"/>
</dbReference>